<evidence type="ECO:0000256" key="10">
    <source>
        <dbReference type="ARBA" id="ARBA00032207"/>
    </source>
</evidence>
<feature type="region of interest" description="Disordered" evidence="12">
    <location>
        <begin position="37"/>
        <end position="102"/>
    </location>
</feature>
<feature type="coiled-coil region" evidence="11">
    <location>
        <begin position="7"/>
        <end position="34"/>
    </location>
</feature>
<evidence type="ECO:0000256" key="8">
    <source>
        <dbReference type="ARBA" id="ARBA00023186"/>
    </source>
</evidence>
<evidence type="ECO:0000256" key="7">
    <source>
        <dbReference type="ARBA" id="ARBA00022953"/>
    </source>
</evidence>
<evidence type="ECO:0000256" key="1">
    <source>
        <dbReference type="ARBA" id="ARBA00004192"/>
    </source>
</evidence>
<gene>
    <name evidence="13" type="primary">p</name>
</gene>
<keyword evidence="11" id="KW-0175">Coiled coil</keyword>
<evidence type="ECO:0000256" key="6">
    <source>
        <dbReference type="ARBA" id="ARBA00022844"/>
    </source>
</evidence>
<dbReference type="GO" id="GO:0044423">
    <property type="term" value="C:virion component"/>
    <property type="evidence" value="ECO:0007669"/>
    <property type="project" value="UniProtKB-KW"/>
</dbReference>
<evidence type="ECO:0000313" key="13">
    <source>
        <dbReference type="EMBL" id="CAM58760.1"/>
    </source>
</evidence>
<keyword evidence="5" id="KW-0597">Phosphoprotein</keyword>
<protein>
    <recommendedName>
        <fullName evidence="4">Phosphoprotein</fullName>
    </recommendedName>
    <alternativeName>
        <fullName evidence="10">Protein M1</fullName>
    </alternativeName>
</protein>
<dbReference type="Gene3D" id="1.10.8.440">
    <property type="entry name" value="Vesicular stomatitis virus phosphoprotein C-terminal domain"/>
    <property type="match status" value="1"/>
</dbReference>
<feature type="compositionally biased region" description="Acidic residues" evidence="12">
    <location>
        <begin position="47"/>
        <end position="67"/>
    </location>
</feature>
<evidence type="ECO:0000256" key="5">
    <source>
        <dbReference type="ARBA" id="ARBA00022553"/>
    </source>
</evidence>
<evidence type="ECO:0000256" key="2">
    <source>
        <dbReference type="ARBA" id="ARBA00004328"/>
    </source>
</evidence>
<name>A7DX07_SVCV</name>
<sequence>MSLHSKLSEGLKAYANLEKTVKEIEEQVSNMEEPVPKTVKYVTFEENLSEEEWESDSEDDDDEDSIDDSLIPDYLRESGSITVDEDEEDQKEDKEEYLPTVSWEEESTGIDIGFGPGIVMPSVSNHEGGTYVRYNGLGSVDPNCKDLISKMMRSLVGQIGNKYGYDIDLFDYQGDFLEVFLPHKQSKEDVRPGICIEKKNEEGPGKQVSKPERKEKIVLKTGDECGRFPMDKEAKRREPEGLWEVMKVLSVQFDPWKEDESPLSLTIRDLFISESEFCLHCNRSQTEREMALVGIKLRRLYNKLYQKYRL</sequence>
<comment type="similarity">
    <text evidence="3">Belongs to the vesiculovirus protein P family.</text>
</comment>
<evidence type="ECO:0000256" key="12">
    <source>
        <dbReference type="SAM" id="MobiDB-lite"/>
    </source>
</evidence>
<keyword evidence="7" id="KW-0693">Viral RNA replication</keyword>
<dbReference type="GO" id="GO:0030430">
    <property type="term" value="C:host cell cytoplasm"/>
    <property type="evidence" value="ECO:0007669"/>
    <property type="project" value="UniProtKB-SubCell"/>
</dbReference>
<dbReference type="InterPro" id="IPR043036">
    <property type="entry name" value="Phosphoprotein_C_viral"/>
</dbReference>
<comment type="subcellular location">
    <subcellularLocation>
        <location evidence="1">Host cytoplasm</location>
    </subcellularLocation>
    <subcellularLocation>
        <location evidence="2">Virion</location>
    </subcellularLocation>
</comment>
<proteinExistence type="inferred from homology"/>
<reference evidence="13" key="1">
    <citation type="journal article" date="2007" name="Dis. Aquat. Organ.">
        <title>Phylogenetic analysis of spring virema of carp virus reveals distinct subgroups with common origins for recent isolates in North America and the UK.</title>
        <authorList>
            <person name="Miller O."/>
            <person name="Fuller F.J."/>
            <person name="Gebreyes W.A."/>
            <person name="Lewbart G.A."/>
            <person name="Shchelkunov I.S."/>
            <person name="Shivappa R.B."/>
            <person name="Joiner C."/>
            <person name="Woolford G."/>
            <person name="Stone D.M."/>
            <person name="Dixon P.F."/>
            <person name="Raley M.E."/>
            <person name="Levine J.F."/>
        </authorList>
    </citation>
    <scope>NUCLEOTIDE SEQUENCE</scope>
    <source>
        <strain evidence="13">RHV</strain>
    </source>
</reference>
<dbReference type="EMBL" id="AM501525">
    <property type="protein sequence ID" value="CAM58760.1"/>
    <property type="molecule type" value="Genomic_RNA"/>
</dbReference>
<organism evidence="13">
    <name type="scientific">Spring viremia of carp virus</name>
    <name type="common">Rhabdovirus carpia</name>
    <dbReference type="NCBI Taxonomy" id="696863"/>
    <lineage>
        <taxon>Viruses</taxon>
        <taxon>Riboviria</taxon>
        <taxon>Orthornavirae</taxon>
        <taxon>Negarnaviricota</taxon>
        <taxon>Haploviricotina</taxon>
        <taxon>Monjiviricetes</taxon>
        <taxon>Mononegavirales</taxon>
        <taxon>Rhabdoviridae</taxon>
        <taxon>Alpharhabdovirinae</taxon>
        <taxon>Sprivivirus</taxon>
    </lineage>
</organism>
<evidence type="ECO:0000256" key="3">
    <source>
        <dbReference type="ARBA" id="ARBA00008502"/>
    </source>
</evidence>
<evidence type="ECO:0000256" key="11">
    <source>
        <dbReference type="SAM" id="Coils"/>
    </source>
</evidence>
<keyword evidence="9" id="KW-1035">Host cytoplasm</keyword>
<organismHost>
    <name type="scientific">Cyprinus carpio</name>
    <name type="common">Common carp</name>
    <dbReference type="NCBI Taxonomy" id="7962"/>
</organismHost>
<keyword evidence="8" id="KW-0143">Chaperone</keyword>
<evidence type="ECO:0000256" key="9">
    <source>
        <dbReference type="ARBA" id="ARBA00023200"/>
    </source>
</evidence>
<evidence type="ECO:0000256" key="4">
    <source>
        <dbReference type="ARBA" id="ARBA00020572"/>
    </source>
</evidence>
<accession>A7DX07</accession>
<keyword evidence="6" id="KW-0946">Virion</keyword>